<feature type="transmembrane region" description="Helical" evidence="2">
    <location>
        <begin position="14"/>
        <end position="35"/>
    </location>
</feature>
<dbReference type="InterPro" id="IPR014867">
    <property type="entry name" value="Spore_coat_CotH_CotH2/3/7"/>
</dbReference>
<evidence type="ECO:0000313" key="4">
    <source>
        <dbReference type="Proteomes" id="UP001272052"/>
    </source>
</evidence>
<keyword evidence="4" id="KW-1185">Reference proteome</keyword>
<feature type="region of interest" description="Disordered" evidence="1">
    <location>
        <begin position="488"/>
        <end position="529"/>
    </location>
</feature>
<proteinExistence type="predicted"/>
<keyword evidence="2" id="KW-1133">Transmembrane helix</keyword>
<organism evidence="3 4">
    <name type="scientific">Methanimicrococcus hacksteinii</name>
    <dbReference type="NCBI Taxonomy" id="3028293"/>
    <lineage>
        <taxon>Archaea</taxon>
        <taxon>Methanobacteriati</taxon>
        <taxon>Methanobacteriota</taxon>
        <taxon>Stenosarchaea group</taxon>
        <taxon>Methanomicrobia</taxon>
        <taxon>Methanosarcinales</taxon>
        <taxon>Methanosarcinaceae</taxon>
        <taxon>Methanimicrococcus</taxon>
    </lineage>
</organism>
<evidence type="ECO:0000256" key="2">
    <source>
        <dbReference type="SAM" id="Phobius"/>
    </source>
</evidence>
<dbReference type="PANTHER" id="PTHR40050:SF1">
    <property type="entry name" value="INNER SPORE COAT PROTEIN H"/>
    <property type="match status" value="1"/>
</dbReference>
<evidence type="ECO:0000313" key="3">
    <source>
        <dbReference type="EMBL" id="MDV0445660.1"/>
    </source>
</evidence>
<dbReference type="RefSeq" id="WP_318786082.1">
    <property type="nucleotide sequence ID" value="NZ_JAWDKC010000020.1"/>
</dbReference>
<keyword evidence="2" id="KW-0812">Transmembrane</keyword>
<dbReference type="EMBL" id="JAWDKC010000020">
    <property type="protein sequence ID" value="MDV0445660.1"/>
    <property type="molecule type" value="Genomic_DNA"/>
</dbReference>
<protein>
    <recommendedName>
        <fullName evidence="5">Spore coat protein CotH</fullName>
    </recommendedName>
</protein>
<keyword evidence="2" id="KW-0472">Membrane</keyword>
<gene>
    <name evidence="3" type="ORF">MmiAt1_12520</name>
</gene>
<dbReference type="PANTHER" id="PTHR40050">
    <property type="entry name" value="INNER SPORE COAT PROTEIN H"/>
    <property type="match status" value="1"/>
</dbReference>
<feature type="compositionally biased region" description="Acidic residues" evidence="1">
    <location>
        <begin position="517"/>
        <end position="529"/>
    </location>
</feature>
<dbReference type="Proteomes" id="UP001272052">
    <property type="component" value="Unassembled WGS sequence"/>
</dbReference>
<evidence type="ECO:0000256" key="1">
    <source>
        <dbReference type="SAM" id="MobiDB-lite"/>
    </source>
</evidence>
<dbReference type="Pfam" id="PF08757">
    <property type="entry name" value="CotH"/>
    <property type="match status" value="1"/>
</dbReference>
<sequence>MDSNKRNGLINSKYINLLTVVLVFAAVVFVGILMISPDSIGIKPAEKAANYEEVMFDKNKIMSAEIEMGEREWDLLLSNPKAESYMPCNLTVNGKKFYNIGIRIKGQSSLVSVEASNSDRYSFKFKADEYIPGQTFFGLKEFVVNNHYRDPTYMKEYLAYDMMDYAGVPTPLFAYADIDINGKDWGLYTAVESVEDDFARRIFGDDFGKLYKPELINESNVPKLNGVSPPWGTEVNQGADLIYTTDNVWDYYQIFGNRVFSNTTKADCRKVVEALEHVSRGENLENYVYRNETLGYIAVTGVLVSMDSYAGPSLQNYYLYEKDGKIMLFPWDLNFAFDGYKDNSTPSVVDYPIDTPVYSNVSMYHRPMINMLLKDEACKEQYYAILQDILDGYFKSGRYEKTINDMDALIGEAVRDDPTAFVSYERYAEGVEALRVFGEYRAHSIEGQLNGTIPKNHFDQRVDQSNLSVDAPVDAMFMARIFTYEIKPENPRYKPGNSNSEPENQKSDLKNPNSEPENAEQETEIQEAD</sequence>
<evidence type="ECO:0008006" key="5">
    <source>
        <dbReference type="Google" id="ProtNLM"/>
    </source>
</evidence>
<reference evidence="3 4" key="1">
    <citation type="submission" date="2023-06" db="EMBL/GenBank/DDBJ databases">
        <title>Genome sequence of Methanimicrococcus sp. At1.</title>
        <authorList>
            <person name="Protasov E."/>
            <person name="Platt K."/>
            <person name="Poehlein A."/>
            <person name="Daniel R."/>
            <person name="Brune A."/>
        </authorList>
    </citation>
    <scope>NUCLEOTIDE SEQUENCE [LARGE SCALE GENOMIC DNA]</scope>
    <source>
        <strain evidence="3 4">At1</strain>
    </source>
</reference>
<accession>A0ABU3VRZ0</accession>
<name>A0ABU3VRZ0_9EURY</name>
<comment type="caution">
    <text evidence="3">The sequence shown here is derived from an EMBL/GenBank/DDBJ whole genome shotgun (WGS) entry which is preliminary data.</text>
</comment>